<dbReference type="HOGENOM" id="CLU_1408576_0_0_1"/>
<evidence type="ECO:0000256" key="2">
    <source>
        <dbReference type="ARBA" id="ARBA00010869"/>
    </source>
</evidence>
<evidence type="ECO:0000256" key="1">
    <source>
        <dbReference type="ARBA" id="ARBA00001933"/>
    </source>
</evidence>
<dbReference type="GO" id="GO:0006567">
    <property type="term" value="P:L-threonine catabolic process"/>
    <property type="evidence" value="ECO:0007669"/>
    <property type="project" value="TreeGrafter"/>
</dbReference>
<evidence type="ECO:0000256" key="3">
    <source>
        <dbReference type="ARBA" id="ARBA00012093"/>
    </source>
</evidence>
<reference evidence="8 9" key="1">
    <citation type="submission" date="2013-03" db="EMBL/GenBank/DDBJ databases">
        <title>The Genome Sequence of Capronia epimyces CBS 606.96.</title>
        <authorList>
            <consortium name="The Broad Institute Genomics Platform"/>
            <person name="Cuomo C."/>
            <person name="de Hoog S."/>
            <person name="Gorbushina A."/>
            <person name="Walker B."/>
            <person name="Young S.K."/>
            <person name="Zeng Q."/>
            <person name="Gargeya S."/>
            <person name="Fitzgerald M."/>
            <person name="Haas B."/>
            <person name="Abouelleil A."/>
            <person name="Allen A.W."/>
            <person name="Alvarado L."/>
            <person name="Arachchi H.M."/>
            <person name="Berlin A.M."/>
            <person name="Chapman S.B."/>
            <person name="Gainer-Dewar J."/>
            <person name="Goldberg J."/>
            <person name="Griggs A."/>
            <person name="Gujja S."/>
            <person name="Hansen M."/>
            <person name="Howarth C."/>
            <person name="Imamovic A."/>
            <person name="Ireland A."/>
            <person name="Larimer J."/>
            <person name="McCowan C."/>
            <person name="Murphy C."/>
            <person name="Pearson M."/>
            <person name="Poon T.W."/>
            <person name="Priest M."/>
            <person name="Roberts A."/>
            <person name="Saif S."/>
            <person name="Shea T."/>
            <person name="Sisk P."/>
            <person name="Sykes S."/>
            <person name="Wortman J."/>
            <person name="Nusbaum C."/>
            <person name="Birren B."/>
        </authorList>
    </citation>
    <scope>NUCLEOTIDE SEQUENCE [LARGE SCALE GENOMIC DNA]</scope>
    <source>
        <strain evidence="8 9">CBS 606.96</strain>
    </source>
</reference>
<dbReference type="InterPro" id="IPR050147">
    <property type="entry name" value="Ser/Thr_Dehydratase"/>
</dbReference>
<keyword evidence="5" id="KW-0456">Lyase</keyword>
<dbReference type="GeneID" id="19170367"/>
<evidence type="ECO:0000256" key="6">
    <source>
        <dbReference type="ARBA" id="ARBA00049406"/>
    </source>
</evidence>
<evidence type="ECO:0000256" key="4">
    <source>
        <dbReference type="ARBA" id="ARBA00022898"/>
    </source>
</evidence>
<dbReference type="Gene3D" id="3.40.50.1100">
    <property type="match status" value="2"/>
</dbReference>
<dbReference type="Proteomes" id="UP000019478">
    <property type="component" value="Unassembled WGS sequence"/>
</dbReference>
<comment type="caution">
    <text evidence="8">The sequence shown here is derived from an EMBL/GenBank/DDBJ whole genome shotgun (WGS) entry which is preliminary data.</text>
</comment>
<proteinExistence type="inferred from homology"/>
<protein>
    <recommendedName>
        <fullName evidence="3">L-serine ammonia-lyase</fullName>
        <ecNumber evidence="3">4.3.1.17</ecNumber>
    </recommendedName>
</protein>
<evidence type="ECO:0000259" key="7">
    <source>
        <dbReference type="Pfam" id="PF00291"/>
    </source>
</evidence>
<dbReference type="InterPro" id="IPR001926">
    <property type="entry name" value="TrpB-like_PALP"/>
</dbReference>
<name>W9YJK3_9EURO</name>
<dbReference type="OrthoDB" id="7773036at2759"/>
<dbReference type="Pfam" id="PF00291">
    <property type="entry name" value="PALP"/>
    <property type="match status" value="1"/>
</dbReference>
<dbReference type="PANTHER" id="PTHR48078:SF2">
    <property type="entry name" value="CATABOLIC L-SERINE_THREONINE DEHYDRATASE"/>
    <property type="match status" value="1"/>
</dbReference>
<dbReference type="PANTHER" id="PTHR48078">
    <property type="entry name" value="THREONINE DEHYDRATASE, MITOCHONDRIAL-RELATED"/>
    <property type="match status" value="1"/>
</dbReference>
<dbReference type="eggNOG" id="KOG1250">
    <property type="taxonomic scope" value="Eukaryota"/>
</dbReference>
<dbReference type="InterPro" id="IPR036052">
    <property type="entry name" value="TrpB-like_PALP_sf"/>
</dbReference>
<comment type="similarity">
    <text evidence="2">Belongs to the serine/threonine dehydratase family.</text>
</comment>
<evidence type="ECO:0000256" key="5">
    <source>
        <dbReference type="ARBA" id="ARBA00023239"/>
    </source>
</evidence>
<keyword evidence="4" id="KW-0663">Pyridoxal phosphate</keyword>
<dbReference type="GO" id="GO:0003941">
    <property type="term" value="F:L-serine ammonia-lyase activity"/>
    <property type="evidence" value="ECO:0007669"/>
    <property type="project" value="UniProtKB-EC"/>
</dbReference>
<gene>
    <name evidence="8" type="ORF">A1O3_06257</name>
</gene>
<dbReference type="GO" id="GO:0004794">
    <property type="term" value="F:threonine deaminase activity"/>
    <property type="evidence" value="ECO:0007669"/>
    <property type="project" value="TreeGrafter"/>
</dbReference>
<dbReference type="EC" id="4.3.1.17" evidence="3"/>
<organism evidence="8 9">
    <name type="scientific">Capronia epimyces CBS 606.96</name>
    <dbReference type="NCBI Taxonomy" id="1182542"/>
    <lineage>
        <taxon>Eukaryota</taxon>
        <taxon>Fungi</taxon>
        <taxon>Dikarya</taxon>
        <taxon>Ascomycota</taxon>
        <taxon>Pezizomycotina</taxon>
        <taxon>Eurotiomycetes</taxon>
        <taxon>Chaetothyriomycetidae</taxon>
        <taxon>Chaetothyriales</taxon>
        <taxon>Herpotrichiellaceae</taxon>
        <taxon>Capronia</taxon>
    </lineage>
</organism>
<dbReference type="EMBL" id="AMGY01000005">
    <property type="protein sequence ID" value="EXJ82444.1"/>
    <property type="molecule type" value="Genomic_DNA"/>
</dbReference>
<comment type="catalytic activity">
    <reaction evidence="6">
        <text>L-serine = pyruvate + NH4(+)</text>
        <dbReference type="Rhea" id="RHEA:19169"/>
        <dbReference type="ChEBI" id="CHEBI:15361"/>
        <dbReference type="ChEBI" id="CHEBI:28938"/>
        <dbReference type="ChEBI" id="CHEBI:33384"/>
        <dbReference type="EC" id="4.3.1.17"/>
    </reaction>
</comment>
<sequence>MLTGRAQFQIIPQLGFWTAPTTVHLPLKDPDTRAACFSSQAFFHSLRVQHLLHKLDHGLGWPQHPSAMEGISARTSPVLTGRSLPDTLLFLLWWECWTRVCVHEARSLGCKFTLVVPLSTSEYMIAKILQAGASTVIQEGNSWAEADAHLKDILMPRARELGINAVYVHPFDHEDIWDGHFTMIDEVVRQLQE</sequence>
<evidence type="ECO:0000313" key="9">
    <source>
        <dbReference type="Proteomes" id="UP000019478"/>
    </source>
</evidence>
<dbReference type="GO" id="GO:0009097">
    <property type="term" value="P:isoleucine biosynthetic process"/>
    <property type="evidence" value="ECO:0007669"/>
    <property type="project" value="TreeGrafter"/>
</dbReference>
<evidence type="ECO:0000313" key="8">
    <source>
        <dbReference type="EMBL" id="EXJ82444.1"/>
    </source>
</evidence>
<dbReference type="AlphaFoldDB" id="W9YJK3"/>
<feature type="domain" description="Tryptophan synthase beta chain-like PALP" evidence="7">
    <location>
        <begin position="105"/>
        <end position="192"/>
    </location>
</feature>
<dbReference type="GO" id="GO:0006565">
    <property type="term" value="P:L-serine catabolic process"/>
    <property type="evidence" value="ECO:0007669"/>
    <property type="project" value="TreeGrafter"/>
</dbReference>
<dbReference type="STRING" id="1182542.W9YJK3"/>
<keyword evidence="9" id="KW-1185">Reference proteome</keyword>
<comment type="cofactor">
    <cofactor evidence="1">
        <name>pyridoxal 5'-phosphate</name>
        <dbReference type="ChEBI" id="CHEBI:597326"/>
    </cofactor>
</comment>
<accession>W9YJK3</accession>
<dbReference type="SUPFAM" id="SSF53686">
    <property type="entry name" value="Tryptophan synthase beta subunit-like PLP-dependent enzymes"/>
    <property type="match status" value="1"/>
</dbReference>
<dbReference type="RefSeq" id="XP_007734567.1">
    <property type="nucleotide sequence ID" value="XM_007736377.1"/>
</dbReference>